<proteinExistence type="evidence at transcript level"/>
<gene>
    <name evidence="13" type="primary">Abcb1-002</name>
</gene>
<evidence type="ECO:0000256" key="9">
    <source>
        <dbReference type="ARBA" id="ARBA00024189"/>
    </source>
</evidence>
<dbReference type="PANTHER" id="PTHR31981">
    <property type="entry name" value="GLYCOSYLATED LYSOSOMAL MEMBRANE PROTEIN"/>
    <property type="match status" value="1"/>
</dbReference>
<comment type="function">
    <text evidence="8">Required to protect lysosomal transporter MFSD1 from lysosomal proteolysis and for MFSD1 lysosomal localization.</text>
</comment>
<dbReference type="Pfam" id="PF15065">
    <property type="entry name" value="NCU-G1"/>
    <property type="match status" value="1"/>
</dbReference>
<reference evidence="13" key="1">
    <citation type="submission" date="2020-04" db="EMBL/GenBank/DDBJ databases">
        <authorList>
            <person name="Neveu A P."/>
        </authorList>
    </citation>
    <scope>NUCLEOTIDE SEQUENCE</scope>
    <source>
        <tissue evidence="13">Whole embryo</tissue>
    </source>
</reference>
<evidence type="ECO:0000313" key="13">
    <source>
        <dbReference type="EMBL" id="CAB3219615.1"/>
    </source>
</evidence>
<dbReference type="PANTHER" id="PTHR31981:SF1">
    <property type="entry name" value="GLYCOSYLATED LYSOSOMAL MEMBRANE PROTEIN"/>
    <property type="match status" value="1"/>
</dbReference>
<dbReference type="InterPro" id="IPR029382">
    <property type="entry name" value="NCU-G1"/>
</dbReference>
<keyword evidence="4 11" id="KW-1133">Transmembrane helix</keyword>
<sequence>MKPVFVFLTLALTLTTANRKISIGFNPGCAGLSGCNGPNPASKLLYIKSEGDCDSIHYVWTFNQKSIPTLLILESSNNASVVSIDWQSFLHIFNSSIHGSIRLKCGKQFCEDSVLSSSVYVLKSIIQYNDTKNNADITDKGNLYVSSYDLSNLNWNISVSQEVNSFLVEGSPYNQTGTFSKDGKLIMKFTTKDKSGRGPLFPHLPYNDQSSMWEIILTNLTTAFVGSRFALDFLVVNPENVSFSGQKTSLSKTVKKITKWSIDDEYSPSVFTSQQILWVNISSERPSSYWLWRTVCYTNVTPSRAFSSDVQTTNLVLINKTTVTGLESNHLLLAIFGKSVIDKLPFKRFSISFGKPDDGFYRATEYLSWTSLVGVGEPPADSLSLMVVCIIFAGVGCPVLVILFGAVYLVVRRCRKHRMQRVALLSNYEPIG</sequence>
<keyword evidence="5 11" id="KW-0472">Membrane</keyword>
<feature type="chain" id="PRO_5026152985" evidence="12">
    <location>
        <begin position="18"/>
        <end position="432"/>
    </location>
</feature>
<comment type="subcellular location">
    <subcellularLocation>
        <location evidence="9">Lysosome membrane</location>
        <topology evidence="9">Single-pass type I membrane protein</topology>
        <orientation evidence="9">Lumenal side</orientation>
    </subcellularLocation>
</comment>
<name>A0A6F9D6A4_9ASCI</name>
<dbReference type="PROSITE" id="PS51257">
    <property type="entry name" value="PROKAR_LIPOPROTEIN"/>
    <property type="match status" value="1"/>
</dbReference>
<evidence type="ECO:0000256" key="11">
    <source>
        <dbReference type="SAM" id="Phobius"/>
    </source>
</evidence>
<keyword evidence="2 11" id="KW-0812">Transmembrane</keyword>
<dbReference type="AlphaFoldDB" id="A0A6F9D6A4"/>
<evidence type="ECO:0000256" key="3">
    <source>
        <dbReference type="ARBA" id="ARBA00022729"/>
    </source>
</evidence>
<accession>A0A6F9D6A4</accession>
<evidence type="ECO:0000256" key="2">
    <source>
        <dbReference type="ARBA" id="ARBA00022692"/>
    </source>
</evidence>
<evidence type="ECO:0000256" key="4">
    <source>
        <dbReference type="ARBA" id="ARBA00022989"/>
    </source>
</evidence>
<evidence type="ECO:0000256" key="7">
    <source>
        <dbReference type="ARBA" id="ARBA00023228"/>
    </source>
</evidence>
<evidence type="ECO:0000256" key="1">
    <source>
        <dbReference type="ARBA" id="ARBA00010599"/>
    </source>
</evidence>
<keyword evidence="7" id="KW-0458">Lysosome</keyword>
<keyword evidence="6" id="KW-0325">Glycoprotein</keyword>
<feature type="signal peptide" evidence="12">
    <location>
        <begin position="1"/>
        <end position="17"/>
    </location>
</feature>
<feature type="transmembrane region" description="Helical" evidence="11">
    <location>
        <begin position="385"/>
        <end position="411"/>
    </location>
</feature>
<evidence type="ECO:0000256" key="8">
    <source>
        <dbReference type="ARBA" id="ARBA00024176"/>
    </source>
</evidence>
<evidence type="ECO:0000256" key="10">
    <source>
        <dbReference type="ARBA" id="ARBA00044960"/>
    </source>
</evidence>
<comment type="similarity">
    <text evidence="1">Belongs to the GLMP family.</text>
</comment>
<dbReference type="EMBL" id="LR782582">
    <property type="protein sequence ID" value="CAB3219615.1"/>
    <property type="molecule type" value="mRNA"/>
</dbReference>
<evidence type="ECO:0000256" key="5">
    <source>
        <dbReference type="ARBA" id="ARBA00023136"/>
    </source>
</evidence>
<keyword evidence="3 12" id="KW-0732">Signal</keyword>
<evidence type="ECO:0000256" key="12">
    <source>
        <dbReference type="SAM" id="SignalP"/>
    </source>
</evidence>
<organism evidence="13">
    <name type="scientific">Phallusia mammillata</name>
    <dbReference type="NCBI Taxonomy" id="59560"/>
    <lineage>
        <taxon>Eukaryota</taxon>
        <taxon>Metazoa</taxon>
        <taxon>Chordata</taxon>
        <taxon>Tunicata</taxon>
        <taxon>Ascidiacea</taxon>
        <taxon>Phlebobranchia</taxon>
        <taxon>Ascidiidae</taxon>
        <taxon>Phallusia</taxon>
    </lineage>
</organism>
<comment type="subunit">
    <text evidence="10">Interacts (via lumenal domain) with lysosomal protein MFSD1; the interaction starts while both proteins are still in the endoplasmic reticulum and is required for stabilization of MFSD1 in lysosomes but has no direct effect on its targeting to lysosomes or transporter activity.</text>
</comment>
<evidence type="ECO:0000256" key="6">
    <source>
        <dbReference type="ARBA" id="ARBA00023180"/>
    </source>
</evidence>
<protein>
    <submittedName>
        <fullName evidence="13">Multidrug resistance protein 1-like</fullName>
    </submittedName>
</protein>
<dbReference type="GO" id="GO:0005765">
    <property type="term" value="C:lysosomal membrane"/>
    <property type="evidence" value="ECO:0007669"/>
    <property type="project" value="UniProtKB-SubCell"/>
</dbReference>